<dbReference type="EMBL" id="BARS01018985">
    <property type="protein sequence ID" value="GAF86594.1"/>
    <property type="molecule type" value="Genomic_DNA"/>
</dbReference>
<gene>
    <name evidence="2" type="ORF">S01H1_30815</name>
</gene>
<organism evidence="2">
    <name type="scientific">marine sediment metagenome</name>
    <dbReference type="NCBI Taxonomy" id="412755"/>
    <lineage>
        <taxon>unclassified sequences</taxon>
        <taxon>metagenomes</taxon>
        <taxon>ecological metagenomes</taxon>
    </lineage>
</organism>
<sequence length="109" mass="11886">MFGKRTSDVTTRRPPQKPDAAPSAPKAASPPKEPESVTAVPAQNGQKSKSHHSEDYYDVKTTVFNALIDTIDLTQLAKLDNTAARAEIRDIVGEIIQIKNVVMSIAEQE</sequence>
<feature type="compositionally biased region" description="Low complexity" evidence="1">
    <location>
        <begin position="18"/>
        <end position="30"/>
    </location>
</feature>
<name>X0T056_9ZZZZ</name>
<dbReference type="AlphaFoldDB" id="X0T056"/>
<accession>X0T056</accession>
<evidence type="ECO:0000256" key="1">
    <source>
        <dbReference type="SAM" id="MobiDB-lite"/>
    </source>
</evidence>
<comment type="caution">
    <text evidence="2">The sequence shown here is derived from an EMBL/GenBank/DDBJ whole genome shotgun (WGS) entry which is preliminary data.</text>
</comment>
<evidence type="ECO:0000313" key="2">
    <source>
        <dbReference type="EMBL" id="GAF86594.1"/>
    </source>
</evidence>
<protein>
    <submittedName>
        <fullName evidence="2">Uncharacterized protein</fullName>
    </submittedName>
</protein>
<feature type="non-terminal residue" evidence="2">
    <location>
        <position position="109"/>
    </location>
</feature>
<feature type="region of interest" description="Disordered" evidence="1">
    <location>
        <begin position="1"/>
        <end position="55"/>
    </location>
</feature>
<feature type="compositionally biased region" description="Basic and acidic residues" evidence="1">
    <location>
        <begin position="1"/>
        <end position="11"/>
    </location>
</feature>
<reference evidence="2" key="1">
    <citation type="journal article" date="2014" name="Front. Microbiol.">
        <title>High frequency of phylogenetically diverse reductive dehalogenase-homologous genes in deep subseafloor sedimentary metagenomes.</title>
        <authorList>
            <person name="Kawai M."/>
            <person name="Futagami T."/>
            <person name="Toyoda A."/>
            <person name="Takaki Y."/>
            <person name="Nishi S."/>
            <person name="Hori S."/>
            <person name="Arai W."/>
            <person name="Tsubouchi T."/>
            <person name="Morono Y."/>
            <person name="Uchiyama I."/>
            <person name="Ito T."/>
            <person name="Fujiyama A."/>
            <person name="Inagaki F."/>
            <person name="Takami H."/>
        </authorList>
    </citation>
    <scope>NUCLEOTIDE SEQUENCE</scope>
    <source>
        <strain evidence="2">Expedition CK06-06</strain>
    </source>
</reference>
<proteinExistence type="predicted"/>